<evidence type="ECO:0000313" key="3">
    <source>
        <dbReference type="Proteomes" id="UP000509346"/>
    </source>
</evidence>
<dbReference type="RefSeq" id="WP_179921860.1">
    <property type="nucleotide sequence ID" value="NZ_CP058909.1"/>
</dbReference>
<accession>A0A7D5P5W5</accession>
<dbReference type="Pfam" id="PF01955">
    <property type="entry name" value="CbiZ"/>
    <property type="match status" value="1"/>
</dbReference>
<sequence>MFESRVSAGVLCVRSPDTRWLSTGFSGGYQRADAAYNCTVPEGFDRTDLSAYVAERRERAGFSEAGPAMLTGVDLRHARRARLDGVEVVATAGVSNPARLSMDDRRATAGSDSAGAPAEDADGDEPPRPGTVNLVVGTTRALEEGVLATLLATAVEAKTATLLAETGFTGTTSDAVVVGSDPSGEPAAFAGSATPVGRAARVCVRDAVRASLAARYGGEGGDAIPDSVAAAEYGVRSGGRATVSGIGE</sequence>
<dbReference type="PANTHER" id="PTHR35336:SF5">
    <property type="entry name" value="ADENOSYLCOBINAMIDE AMIDOHYDROLASE"/>
    <property type="match status" value="1"/>
</dbReference>
<dbReference type="PANTHER" id="PTHR35336">
    <property type="entry name" value="ADENOSYLCOBINAMIDE AMIDOHYDROLASE"/>
    <property type="match status" value="1"/>
</dbReference>
<dbReference type="InterPro" id="IPR052209">
    <property type="entry name" value="CbiZ"/>
</dbReference>
<dbReference type="InterPro" id="IPR002808">
    <property type="entry name" value="AdoCbi_amidolase"/>
</dbReference>
<dbReference type="Proteomes" id="UP000509346">
    <property type="component" value="Chromosome"/>
</dbReference>
<keyword evidence="3" id="KW-1185">Reference proteome</keyword>
<keyword evidence="2" id="KW-0378">Hydrolase</keyword>
<proteinExistence type="predicted"/>
<evidence type="ECO:0000256" key="1">
    <source>
        <dbReference type="SAM" id="MobiDB-lite"/>
    </source>
</evidence>
<name>A0A7D5P5W5_9EURY</name>
<reference evidence="2 3" key="1">
    <citation type="submission" date="2020-07" db="EMBL/GenBank/DDBJ databases">
        <title>Halosimplex litoreum sp. nov. and Halosimplex rubrum sp. nov., isolated from different salt environments.</title>
        <authorList>
            <person name="Cui H."/>
        </authorList>
    </citation>
    <scope>NUCLEOTIDE SEQUENCE [LARGE SCALE GENOMIC DNA]</scope>
    <source>
        <strain evidence="2 3">R2</strain>
    </source>
</reference>
<protein>
    <submittedName>
        <fullName evidence="2">Adenosylcobinamide amidohydrolase</fullName>
    </submittedName>
</protein>
<dbReference type="KEGG" id="hpel:HZS54_08475"/>
<dbReference type="AlphaFoldDB" id="A0A7D5P5W5"/>
<evidence type="ECO:0000313" key="2">
    <source>
        <dbReference type="EMBL" id="QLH81657.1"/>
    </source>
</evidence>
<feature type="region of interest" description="Disordered" evidence="1">
    <location>
        <begin position="99"/>
        <end position="130"/>
    </location>
</feature>
<feature type="compositionally biased region" description="Low complexity" evidence="1">
    <location>
        <begin position="109"/>
        <end position="118"/>
    </location>
</feature>
<dbReference type="OrthoDB" id="157452at2157"/>
<gene>
    <name evidence="2" type="ORF">HZS54_08475</name>
</gene>
<organism evidence="2 3">
    <name type="scientific">Halosimplex pelagicum</name>
    <dbReference type="NCBI Taxonomy" id="869886"/>
    <lineage>
        <taxon>Archaea</taxon>
        <taxon>Methanobacteriati</taxon>
        <taxon>Methanobacteriota</taxon>
        <taxon>Stenosarchaea group</taxon>
        <taxon>Halobacteria</taxon>
        <taxon>Halobacteriales</taxon>
        <taxon>Haloarculaceae</taxon>
        <taxon>Halosimplex</taxon>
    </lineage>
</organism>
<dbReference type="GO" id="GO:0016787">
    <property type="term" value="F:hydrolase activity"/>
    <property type="evidence" value="ECO:0007669"/>
    <property type="project" value="UniProtKB-KW"/>
</dbReference>
<dbReference type="EMBL" id="CP058909">
    <property type="protein sequence ID" value="QLH81657.1"/>
    <property type="molecule type" value="Genomic_DNA"/>
</dbReference>
<dbReference type="GeneID" id="56082618"/>